<dbReference type="STRING" id="690879.TSACC_21283"/>
<gene>
    <name evidence="7" type="ORF">TSACC_21283</name>
</gene>
<feature type="binding site" evidence="6">
    <location>
        <position position="171"/>
    </location>
    <ligand>
        <name>molybdate</name>
        <dbReference type="ChEBI" id="CHEBI:36264"/>
    </ligand>
</feature>
<dbReference type="InParanoid" id="A0A146G5Q7"/>
<name>A0A146G5Q7_TERSA</name>
<evidence type="ECO:0000313" key="8">
    <source>
        <dbReference type="Proteomes" id="UP000076023"/>
    </source>
</evidence>
<dbReference type="InterPro" id="IPR005950">
    <property type="entry name" value="ModA"/>
</dbReference>
<dbReference type="PIRSF" id="PIRSF004846">
    <property type="entry name" value="ModA"/>
    <property type="match status" value="1"/>
</dbReference>
<dbReference type="FunFam" id="3.40.190.10:FF:000035">
    <property type="entry name" value="Molybdate ABC transporter substrate-binding protein"/>
    <property type="match status" value="1"/>
</dbReference>
<dbReference type="PANTHER" id="PTHR30632">
    <property type="entry name" value="MOLYBDATE-BINDING PERIPLASMIC PROTEIN"/>
    <property type="match status" value="1"/>
</dbReference>
<evidence type="ECO:0000256" key="6">
    <source>
        <dbReference type="PIRSR" id="PIRSR004846-1"/>
    </source>
</evidence>
<feature type="binding site" evidence="6">
    <location>
        <position position="144"/>
    </location>
    <ligand>
        <name>molybdate</name>
        <dbReference type="ChEBI" id="CHEBI:36264"/>
    </ligand>
</feature>
<dbReference type="GO" id="GO:0030973">
    <property type="term" value="F:molybdate ion binding"/>
    <property type="evidence" value="ECO:0007669"/>
    <property type="project" value="TreeGrafter"/>
</dbReference>
<keyword evidence="3 6" id="KW-0479">Metal-binding</keyword>
<evidence type="ECO:0000256" key="5">
    <source>
        <dbReference type="ARBA" id="ARBA00062515"/>
    </source>
</evidence>
<dbReference type="FunCoup" id="A0A146G5Q7">
    <property type="interactions" value="213"/>
</dbReference>
<dbReference type="NCBIfam" id="TIGR01256">
    <property type="entry name" value="modA"/>
    <property type="match status" value="1"/>
</dbReference>
<dbReference type="Proteomes" id="UP000076023">
    <property type="component" value="Unassembled WGS sequence"/>
</dbReference>
<feature type="binding site" evidence="6">
    <location>
        <position position="35"/>
    </location>
    <ligand>
        <name>molybdate</name>
        <dbReference type="ChEBI" id="CHEBI:36264"/>
    </ligand>
</feature>
<dbReference type="OrthoDB" id="9785015at2"/>
<dbReference type="InterPro" id="IPR041879">
    <property type="entry name" value="YvgL-like_PBP2"/>
</dbReference>
<feature type="binding site" evidence="6">
    <location>
        <position position="63"/>
    </location>
    <ligand>
        <name>molybdate</name>
        <dbReference type="ChEBI" id="CHEBI:36264"/>
    </ligand>
</feature>
<dbReference type="EMBL" id="BDCO01000002">
    <property type="protein sequence ID" value="GAT32881.1"/>
    <property type="molecule type" value="Genomic_DNA"/>
</dbReference>
<sequence>MHRHLAKLLLGSALTLLIALTPVSGQTIVVSAAASLKEALADVNAAFAEKNPGIAIDLNLAGSGALQQQIEQGAPVDVFISAATRQMDALASKGLLLEGSVFNLLGNKVVLVGPPGATAPADFAALADASVKRIAIGEPGSVPAGQYAQQIFAFYKIADVVKPRLIFAKDVRMVLTYAETGNVDAGVVYMTDAKQSGKVAILAEAPAGSHDPVVYPAAIIKAARQPAAARTYLDFLKSPQASELFAKRGFEVLAKP</sequence>
<dbReference type="GO" id="GO:0015689">
    <property type="term" value="P:molybdate ion transport"/>
    <property type="evidence" value="ECO:0007669"/>
    <property type="project" value="InterPro"/>
</dbReference>
<protein>
    <submittedName>
        <fullName evidence="7">Molybdate transport system substrate-binding protein</fullName>
    </submittedName>
</protein>
<dbReference type="GO" id="GO:1901359">
    <property type="term" value="F:tungstate binding"/>
    <property type="evidence" value="ECO:0007669"/>
    <property type="project" value="UniProtKB-ARBA"/>
</dbReference>
<feature type="binding site" evidence="6">
    <location>
        <position position="189"/>
    </location>
    <ligand>
        <name>molybdate</name>
        <dbReference type="ChEBI" id="CHEBI:36264"/>
    </ligand>
</feature>
<keyword evidence="4" id="KW-0732">Signal</keyword>
<comment type="similarity">
    <text evidence="1">Belongs to the bacterial solute-binding protein ModA family.</text>
</comment>
<keyword evidence="2 6" id="KW-0500">Molybdenum</keyword>
<comment type="caution">
    <text evidence="7">The sequence shown here is derived from an EMBL/GenBank/DDBJ whole genome shotgun (WGS) entry which is preliminary data.</text>
</comment>
<evidence type="ECO:0000256" key="3">
    <source>
        <dbReference type="ARBA" id="ARBA00022723"/>
    </source>
</evidence>
<comment type="subunit">
    <text evidence="5">The complex is composed of two ATP-binding proteins (ModC), two transmembrane proteins (ModB) and a solute-binding protein (ModA).</text>
</comment>
<evidence type="ECO:0000256" key="4">
    <source>
        <dbReference type="ARBA" id="ARBA00022729"/>
    </source>
</evidence>
<dbReference type="AlphaFoldDB" id="A0A146G5Q7"/>
<evidence type="ECO:0000256" key="1">
    <source>
        <dbReference type="ARBA" id="ARBA00009175"/>
    </source>
</evidence>
<reference evidence="8" key="1">
    <citation type="journal article" date="2017" name="Genome Announc.">
        <title>Draft Genome Sequence of Terrimicrobium sacchariphilum NM-5T, a Facultative Anaerobic Soil Bacterium of the Class Spartobacteria.</title>
        <authorList>
            <person name="Qiu Y.L."/>
            <person name="Tourlousse D.M."/>
            <person name="Matsuura N."/>
            <person name="Ohashi A."/>
            <person name="Sekiguchi Y."/>
        </authorList>
    </citation>
    <scope>NUCLEOTIDE SEQUENCE [LARGE SCALE GENOMIC DNA]</scope>
    <source>
        <strain evidence="8">NM-5</strain>
    </source>
</reference>
<dbReference type="CDD" id="cd13537">
    <property type="entry name" value="PBP2_YvgL_like"/>
    <property type="match status" value="1"/>
</dbReference>
<dbReference type="GO" id="GO:0046872">
    <property type="term" value="F:metal ion binding"/>
    <property type="evidence" value="ECO:0007669"/>
    <property type="project" value="UniProtKB-KW"/>
</dbReference>
<dbReference type="RefSeq" id="WP_075078684.1">
    <property type="nucleotide sequence ID" value="NZ_BDCO01000002.1"/>
</dbReference>
<accession>A0A146G5Q7</accession>
<dbReference type="Gene3D" id="3.40.190.10">
    <property type="entry name" value="Periplasmic binding protein-like II"/>
    <property type="match status" value="2"/>
</dbReference>
<proteinExistence type="inferred from homology"/>
<evidence type="ECO:0000256" key="2">
    <source>
        <dbReference type="ARBA" id="ARBA00022505"/>
    </source>
</evidence>
<evidence type="ECO:0000313" key="7">
    <source>
        <dbReference type="EMBL" id="GAT32881.1"/>
    </source>
</evidence>
<keyword evidence="8" id="KW-1185">Reference proteome</keyword>
<organism evidence="7 8">
    <name type="scientific">Terrimicrobium sacchariphilum</name>
    <dbReference type="NCBI Taxonomy" id="690879"/>
    <lineage>
        <taxon>Bacteria</taxon>
        <taxon>Pseudomonadati</taxon>
        <taxon>Verrucomicrobiota</taxon>
        <taxon>Terrimicrobiia</taxon>
        <taxon>Terrimicrobiales</taxon>
        <taxon>Terrimicrobiaceae</taxon>
        <taxon>Terrimicrobium</taxon>
    </lineage>
</organism>
<dbReference type="Pfam" id="PF13531">
    <property type="entry name" value="SBP_bac_11"/>
    <property type="match status" value="1"/>
</dbReference>
<dbReference type="PANTHER" id="PTHR30632:SF0">
    <property type="entry name" value="SULFATE-BINDING PROTEIN"/>
    <property type="match status" value="1"/>
</dbReference>
<dbReference type="InterPro" id="IPR050682">
    <property type="entry name" value="ModA/WtpA"/>
</dbReference>
<dbReference type="SUPFAM" id="SSF53850">
    <property type="entry name" value="Periplasmic binding protein-like II"/>
    <property type="match status" value="1"/>
</dbReference>